<accession>A0ACA9MNA4</accession>
<keyword evidence="2" id="KW-1185">Reference proteome</keyword>
<evidence type="ECO:0000313" key="1">
    <source>
        <dbReference type="EMBL" id="CAG8601391.1"/>
    </source>
</evidence>
<evidence type="ECO:0000313" key="2">
    <source>
        <dbReference type="Proteomes" id="UP000789920"/>
    </source>
</evidence>
<proteinExistence type="predicted"/>
<protein>
    <submittedName>
        <fullName evidence="1">8234_t:CDS:1</fullName>
    </submittedName>
</protein>
<feature type="non-terminal residue" evidence="1">
    <location>
        <position position="1"/>
    </location>
</feature>
<organism evidence="1 2">
    <name type="scientific">Racocetra persica</name>
    <dbReference type="NCBI Taxonomy" id="160502"/>
    <lineage>
        <taxon>Eukaryota</taxon>
        <taxon>Fungi</taxon>
        <taxon>Fungi incertae sedis</taxon>
        <taxon>Mucoromycota</taxon>
        <taxon>Glomeromycotina</taxon>
        <taxon>Glomeromycetes</taxon>
        <taxon>Diversisporales</taxon>
        <taxon>Gigasporaceae</taxon>
        <taxon>Racocetra</taxon>
    </lineage>
</organism>
<sequence length="55" mass="6049">EYEILDVGEQQYPTILGGYPLCRGFTTALWSTPQPLEDTPFVVVLPPLCGLLLSP</sequence>
<gene>
    <name evidence="1" type="ORF">RPERSI_LOCUS5936</name>
</gene>
<name>A0ACA9MNA4_9GLOM</name>
<comment type="caution">
    <text evidence="1">The sequence shown here is derived from an EMBL/GenBank/DDBJ whole genome shotgun (WGS) entry which is preliminary data.</text>
</comment>
<dbReference type="EMBL" id="CAJVQC010009170">
    <property type="protein sequence ID" value="CAG8601391.1"/>
    <property type="molecule type" value="Genomic_DNA"/>
</dbReference>
<dbReference type="Proteomes" id="UP000789920">
    <property type="component" value="Unassembled WGS sequence"/>
</dbReference>
<reference evidence="1" key="1">
    <citation type="submission" date="2021-06" db="EMBL/GenBank/DDBJ databases">
        <authorList>
            <person name="Kallberg Y."/>
            <person name="Tangrot J."/>
            <person name="Rosling A."/>
        </authorList>
    </citation>
    <scope>NUCLEOTIDE SEQUENCE</scope>
    <source>
        <strain evidence="1">MA461A</strain>
    </source>
</reference>